<evidence type="ECO:0000313" key="2">
    <source>
        <dbReference type="EMBL" id="OYV03621.1"/>
    </source>
</evidence>
<organism evidence="2 3">
    <name type="scientific">candidate division WOR-3 bacterium 4484_18</name>
    <dbReference type="NCBI Taxonomy" id="2020626"/>
    <lineage>
        <taxon>Bacteria</taxon>
        <taxon>Bacteria division WOR-3</taxon>
    </lineage>
</organism>
<dbReference type="SUPFAM" id="SSF101386">
    <property type="entry name" value="all-alpha NTP pyrophosphatases"/>
    <property type="match status" value="2"/>
</dbReference>
<dbReference type="Gene3D" id="1.10.287.1080">
    <property type="entry name" value="MazG-like"/>
    <property type="match status" value="2"/>
</dbReference>
<evidence type="ECO:0000259" key="1">
    <source>
        <dbReference type="Pfam" id="PF03819"/>
    </source>
</evidence>
<feature type="non-terminal residue" evidence="2">
    <location>
        <position position="232"/>
    </location>
</feature>
<dbReference type="InterPro" id="IPR011551">
    <property type="entry name" value="NTP_PyrPHydrolase_MazG"/>
</dbReference>
<dbReference type="PANTHER" id="PTHR30522:SF0">
    <property type="entry name" value="NUCLEOSIDE TRIPHOSPHATE PYROPHOSPHOHYDROLASE"/>
    <property type="match status" value="1"/>
</dbReference>
<sequence length="232" mass="26725">MQEFDKLVDIIKRLRKECPWDSKQTPSTLTPLFFEEVYELWGSLGDKDKMEEELGDILLLVVMTALAANIDIVELIKRLQAKLIHRHPHVFGDEKVATPEEVLKLWERVKGKPLLEELPDLPALALAAFVQRKASKKGFDWHNVEGVIEKIKEELEELQHASADKQREEYGDLLFAVAHLGNFLGLDPETALKAAVCKFKRRFQKVLDKLKDNPNMALEEMEAIWEKAKEEE</sequence>
<keyword evidence="2" id="KW-0378">Hydrolase</keyword>
<proteinExistence type="predicted"/>
<dbReference type="CDD" id="cd11529">
    <property type="entry name" value="NTP-PPase_MazG_Cterm"/>
    <property type="match status" value="1"/>
</dbReference>
<evidence type="ECO:0000313" key="3">
    <source>
        <dbReference type="Proteomes" id="UP000216312"/>
    </source>
</evidence>
<dbReference type="PANTHER" id="PTHR30522">
    <property type="entry name" value="NUCLEOSIDE TRIPHOSPHATE PYROPHOSPHOHYDROLASE"/>
    <property type="match status" value="1"/>
</dbReference>
<dbReference type="NCBIfam" id="TIGR00444">
    <property type="entry name" value="mazG"/>
    <property type="match status" value="1"/>
</dbReference>
<dbReference type="GO" id="GO:0047429">
    <property type="term" value="F:nucleoside triphosphate diphosphatase activity"/>
    <property type="evidence" value="ECO:0007669"/>
    <property type="project" value="InterPro"/>
</dbReference>
<gene>
    <name evidence="2" type="ORF">CGW93_00190</name>
</gene>
<dbReference type="GO" id="GO:0046076">
    <property type="term" value="P:dTTP catabolic process"/>
    <property type="evidence" value="ECO:0007669"/>
    <property type="project" value="TreeGrafter"/>
</dbReference>
<dbReference type="NCBIfam" id="NF007113">
    <property type="entry name" value="PRK09562.1"/>
    <property type="match status" value="1"/>
</dbReference>
<dbReference type="InterPro" id="IPR004518">
    <property type="entry name" value="MazG-like_dom"/>
</dbReference>
<dbReference type="Proteomes" id="UP000216312">
    <property type="component" value="Unassembled WGS sequence"/>
</dbReference>
<dbReference type="GO" id="GO:0046052">
    <property type="term" value="P:UTP catabolic process"/>
    <property type="evidence" value="ECO:0007669"/>
    <property type="project" value="TreeGrafter"/>
</dbReference>
<dbReference type="GO" id="GO:0046047">
    <property type="term" value="P:TTP catabolic process"/>
    <property type="evidence" value="ECO:0007669"/>
    <property type="project" value="TreeGrafter"/>
</dbReference>
<dbReference type="EMBL" id="NMUJ01000001">
    <property type="protein sequence ID" value="OYV03621.1"/>
    <property type="molecule type" value="Genomic_DNA"/>
</dbReference>
<dbReference type="InterPro" id="IPR048011">
    <property type="entry name" value="NTP-PPase_MazG-like_C"/>
</dbReference>
<dbReference type="GO" id="GO:0046061">
    <property type="term" value="P:dATP catabolic process"/>
    <property type="evidence" value="ECO:0007669"/>
    <property type="project" value="TreeGrafter"/>
</dbReference>
<dbReference type="GO" id="GO:0006203">
    <property type="term" value="P:dGTP catabolic process"/>
    <property type="evidence" value="ECO:0007669"/>
    <property type="project" value="TreeGrafter"/>
</dbReference>
<reference evidence="3" key="1">
    <citation type="submission" date="2017-07" db="EMBL/GenBank/DDBJ databases">
        <title>Novel pathways for hydrocarbon cycling and metabolic interdependencies in hydrothermal sediment communities.</title>
        <authorList>
            <person name="Dombrowski N."/>
            <person name="Seitz K."/>
            <person name="Teske A."/>
            <person name="Baker B."/>
        </authorList>
    </citation>
    <scope>NUCLEOTIDE SEQUENCE [LARGE SCALE GENOMIC DNA]</scope>
</reference>
<dbReference type="CDD" id="cd11528">
    <property type="entry name" value="NTP-PPase_MazG_Nterm"/>
    <property type="match status" value="1"/>
</dbReference>
<comment type="caution">
    <text evidence="2">The sequence shown here is derived from an EMBL/GenBank/DDBJ whole genome shotgun (WGS) entry which is preliminary data.</text>
</comment>
<name>A0A257LY12_UNCW3</name>
<dbReference type="AlphaFoldDB" id="A0A257LY12"/>
<feature type="domain" description="NTP pyrophosphohydrolase MazG-like" evidence="1">
    <location>
        <begin position="24"/>
        <end position="91"/>
    </location>
</feature>
<accession>A0A257LY12</accession>
<feature type="domain" description="NTP pyrophosphohydrolase MazG-like" evidence="1">
    <location>
        <begin position="145"/>
        <end position="206"/>
    </location>
</feature>
<dbReference type="InterPro" id="IPR048015">
    <property type="entry name" value="NTP-PPase_MazG-like_N"/>
</dbReference>
<dbReference type="Pfam" id="PF03819">
    <property type="entry name" value="MazG"/>
    <property type="match status" value="2"/>
</dbReference>
<protein>
    <submittedName>
        <fullName evidence="2">Nucleoside triphosphate pyrophosphohydrolase</fullName>
    </submittedName>
</protein>
<dbReference type="GO" id="GO:0046081">
    <property type="term" value="P:dUTP catabolic process"/>
    <property type="evidence" value="ECO:0007669"/>
    <property type="project" value="TreeGrafter"/>
</dbReference>